<evidence type="ECO:0000313" key="12">
    <source>
        <dbReference type="EMBL" id="AJA51038.1"/>
    </source>
</evidence>
<keyword evidence="4" id="KW-0597">Phosphoprotein</keyword>
<evidence type="ECO:0000256" key="3">
    <source>
        <dbReference type="ARBA" id="ARBA00012438"/>
    </source>
</evidence>
<dbReference type="Proteomes" id="UP000028042">
    <property type="component" value="Unassembled WGS sequence"/>
</dbReference>
<dbReference type="CDD" id="cd06225">
    <property type="entry name" value="HAMP"/>
    <property type="match status" value="1"/>
</dbReference>
<dbReference type="GO" id="GO:0000155">
    <property type="term" value="F:phosphorelay sensor kinase activity"/>
    <property type="evidence" value="ECO:0007669"/>
    <property type="project" value="InterPro"/>
</dbReference>
<dbReference type="GeneID" id="93073151"/>
<dbReference type="PANTHER" id="PTHR43711:SF26">
    <property type="entry name" value="SENSOR HISTIDINE KINASE RCSC"/>
    <property type="match status" value="1"/>
</dbReference>
<gene>
    <name evidence="12" type="primary">phoR1</name>
    <name evidence="12" type="ORF">CLPA_c09500</name>
    <name evidence="13" type="ORF">CP6013_02202</name>
</gene>
<evidence type="ECO:0000313" key="15">
    <source>
        <dbReference type="Proteomes" id="UP000030905"/>
    </source>
</evidence>
<evidence type="ECO:0000259" key="11">
    <source>
        <dbReference type="PROSITE" id="PS50885"/>
    </source>
</evidence>
<evidence type="ECO:0000256" key="6">
    <source>
        <dbReference type="ARBA" id="ARBA00022777"/>
    </source>
</evidence>
<dbReference type="Gene3D" id="3.30.565.10">
    <property type="entry name" value="Histidine kinase-like ATPase, C-terminal domain"/>
    <property type="match status" value="1"/>
</dbReference>
<dbReference type="KEGG" id="cpat:CLPA_c09500"/>
<dbReference type="PROSITE" id="PS50885">
    <property type="entry name" value="HAMP"/>
    <property type="match status" value="1"/>
</dbReference>
<keyword evidence="5 12" id="KW-0808">Transferase</keyword>
<feature type="transmembrane region" description="Helical" evidence="9">
    <location>
        <begin position="20"/>
        <end position="42"/>
    </location>
</feature>
<keyword evidence="15" id="KW-1185">Reference proteome</keyword>
<dbReference type="InterPro" id="IPR003661">
    <property type="entry name" value="HisK_dim/P_dom"/>
</dbReference>
<reference evidence="13 14" key="3">
    <citation type="journal article" name="Genome Announc.">
        <title>Improved Draft Genome Sequence of Clostridium pasteurianum Strain ATCC 6013 (DSM 525) Using a Hybrid Next-Generation Sequencing Approach.</title>
        <authorList>
            <person name="Pyne M.E."/>
            <person name="Utturkar S."/>
            <person name="Brown S.D."/>
            <person name="Moo-Young M."/>
            <person name="Chung D.A."/>
            <person name="Chou C.P."/>
        </authorList>
    </citation>
    <scope>NUCLEOTIDE SEQUENCE [LARGE SCALE GENOMIC DNA]</scope>
    <source>
        <strain evidence="13 14">ATCC 6013</strain>
    </source>
</reference>
<dbReference type="Gene3D" id="1.10.287.130">
    <property type="match status" value="1"/>
</dbReference>
<dbReference type="PANTHER" id="PTHR43711">
    <property type="entry name" value="TWO-COMPONENT HISTIDINE KINASE"/>
    <property type="match status" value="1"/>
</dbReference>
<dbReference type="GO" id="GO:0016020">
    <property type="term" value="C:membrane"/>
    <property type="evidence" value="ECO:0007669"/>
    <property type="project" value="UniProtKB-SubCell"/>
</dbReference>
<keyword evidence="9" id="KW-1133">Transmembrane helix</keyword>
<reference evidence="13" key="2">
    <citation type="submission" date="2015-10" db="EMBL/GenBank/DDBJ databases">
        <title>Improved Draft Genome Sequence of Clostridium pasteurianum Strain ATCC 6013 (DSM 525) Using a Hybrid Next-Generation Sequencing Approach.</title>
        <authorList>
            <person name="Pyne M.E."/>
            <person name="Utturkar S.M."/>
            <person name="Brown S.D."/>
            <person name="Moo-Young M."/>
            <person name="Chung D.A."/>
            <person name="Chou P.C."/>
        </authorList>
    </citation>
    <scope>NUCLEOTIDE SEQUENCE</scope>
    <source>
        <strain evidence="13">ATCC 6013</strain>
    </source>
</reference>
<dbReference type="InterPro" id="IPR003660">
    <property type="entry name" value="HAMP_dom"/>
</dbReference>
<dbReference type="CDD" id="cd00075">
    <property type="entry name" value="HATPase"/>
    <property type="match status" value="1"/>
</dbReference>
<dbReference type="PROSITE" id="PS50109">
    <property type="entry name" value="HIS_KIN"/>
    <property type="match status" value="1"/>
</dbReference>
<proteinExistence type="predicted"/>
<dbReference type="Pfam" id="PF00512">
    <property type="entry name" value="HisKA"/>
    <property type="match status" value="1"/>
</dbReference>
<accession>A0A0H3J7S1</accession>
<dbReference type="RefSeq" id="WP_003444839.1">
    <property type="nucleotide sequence ID" value="NZ_ANZB01000005.1"/>
</dbReference>
<evidence type="ECO:0000256" key="5">
    <source>
        <dbReference type="ARBA" id="ARBA00022679"/>
    </source>
</evidence>
<keyword evidence="7" id="KW-0902">Two-component regulatory system</keyword>
<organism evidence="12 15">
    <name type="scientific">Clostridium pasteurianum DSM 525 = ATCC 6013</name>
    <dbReference type="NCBI Taxonomy" id="1262449"/>
    <lineage>
        <taxon>Bacteria</taxon>
        <taxon>Bacillati</taxon>
        <taxon>Bacillota</taxon>
        <taxon>Clostridia</taxon>
        <taxon>Eubacteriales</taxon>
        <taxon>Clostridiaceae</taxon>
        <taxon>Clostridium</taxon>
    </lineage>
</organism>
<sequence length="360" mass="40687">MIKKRRKNKEKDNRVNTKHISVMGFIWTYFILSVLTAGQAMIYNSYVRPESIPWNYIFGIMGYWAIVALIFCLVTSRQRYIAYDKPMNILSQAAKQVAEGDYSVWIPPLRKDGKKDYVEVMFEDFNKMVEELGSTEILKNDFIANVSHEIKTPLSVIQSYAMALQKEDLSSEVRKEYTDTIINASEKLTALVTNILKLNKLENQEIGISAKSYDLCRQLCECALSFEDLWEEKNITFHADIEDRAIICADESMLEIVWNNLISNAIKFTEPGGTVKLTQTSDSDTITVTVEDSGCGMDEETVNHIFDKFYQGDTSHSQEGNGLGLALSLKVIELIDGKISVKSSLGQGTIFTVELNVNIS</sequence>
<reference evidence="12 15" key="1">
    <citation type="journal article" date="2015" name="Genome Announc.">
        <title>Complete Genome Sequence of the Nitrogen-Fixing and Solvent-Producing Clostridium pasteurianum DSM 525.</title>
        <authorList>
            <person name="Poehlein A."/>
            <person name="Grosse-Honebrink A."/>
            <person name="Zhang Y."/>
            <person name="Minton N.P."/>
            <person name="Daniel R."/>
        </authorList>
    </citation>
    <scope>NUCLEOTIDE SEQUENCE [LARGE SCALE GENOMIC DNA]</scope>
    <source>
        <strain evidence="12">DSM 525</strain>
        <strain evidence="15">DSM 525 / ATCC 6013</strain>
    </source>
</reference>
<dbReference type="FunFam" id="3.30.565.10:FF:000006">
    <property type="entry name" value="Sensor histidine kinase WalK"/>
    <property type="match status" value="1"/>
</dbReference>
<dbReference type="EMBL" id="CP009268">
    <property type="protein sequence ID" value="AJA51038.1"/>
    <property type="molecule type" value="Genomic_DNA"/>
</dbReference>
<dbReference type="EC" id="2.7.13.3" evidence="3"/>
<dbReference type="SMART" id="SM00387">
    <property type="entry name" value="HATPase_c"/>
    <property type="match status" value="1"/>
</dbReference>
<name>A0A0H3J7S1_CLOPA</name>
<dbReference type="PATRIC" id="fig|1262449.3.peg.2020"/>
<dbReference type="InterPro" id="IPR036097">
    <property type="entry name" value="HisK_dim/P_sf"/>
</dbReference>
<protein>
    <recommendedName>
        <fullName evidence="3">histidine kinase</fullName>
        <ecNumber evidence="3">2.7.13.3</ecNumber>
    </recommendedName>
</protein>
<dbReference type="AlphaFoldDB" id="A0A0H3J7S1"/>
<dbReference type="Pfam" id="PF02518">
    <property type="entry name" value="HATPase_c"/>
    <property type="match status" value="1"/>
</dbReference>
<dbReference type="eggNOG" id="COG2205">
    <property type="taxonomic scope" value="Bacteria"/>
</dbReference>
<dbReference type="SMART" id="SM00388">
    <property type="entry name" value="HisKA"/>
    <property type="match status" value="1"/>
</dbReference>
<evidence type="ECO:0000259" key="10">
    <source>
        <dbReference type="PROSITE" id="PS50109"/>
    </source>
</evidence>
<dbReference type="Gene3D" id="6.10.340.10">
    <property type="match status" value="1"/>
</dbReference>
<keyword evidence="8 9" id="KW-0472">Membrane</keyword>
<evidence type="ECO:0000256" key="9">
    <source>
        <dbReference type="SAM" id="Phobius"/>
    </source>
</evidence>
<keyword evidence="9" id="KW-0812">Transmembrane</keyword>
<feature type="domain" description="Histidine kinase" evidence="10">
    <location>
        <begin position="145"/>
        <end position="359"/>
    </location>
</feature>
<dbReference type="SMART" id="SM00304">
    <property type="entry name" value="HAMP"/>
    <property type="match status" value="2"/>
</dbReference>
<evidence type="ECO:0000256" key="7">
    <source>
        <dbReference type="ARBA" id="ARBA00023012"/>
    </source>
</evidence>
<comment type="catalytic activity">
    <reaction evidence="1">
        <text>ATP + protein L-histidine = ADP + protein N-phospho-L-histidine.</text>
        <dbReference type="EC" id="2.7.13.3"/>
    </reaction>
</comment>
<evidence type="ECO:0000256" key="8">
    <source>
        <dbReference type="ARBA" id="ARBA00023136"/>
    </source>
</evidence>
<dbReference type="InterPro" id="IPR050736">
    <property type="entry name" value="Sensor_HK_Regulatory"/>
</dbReference>
<comment type="subcellular location">
    <subcellularLocation>
        <location evidence="2">Membrane</location>
    </subcellularLocation>
</comment>
<feature type="transmembrane region" description="Helical" evidence="9">
    <location>
        <begin position="54"/>
        <end position="75"/>
    </location>
</feature>
<dbReference type="EMBL" id="JPGY02000001">
    <property type="protein sequence ID" value="KRU12954.1"/>
    <property type="molecule type" value="Genomic_DNA"/>
</dbReference>
<dbReference type="InterPro" id="IPR003594">
    <property type="entry name" value="HATPase_dom"/>
</dbReference>
<dbReference type="SUPFAM" id="SSF55874">
    <property type="entry name" value="ATPase domain of HSP90 chaperone/DNA topoisomerase II/histidine kinase"/>
    <property type="match status" value="1"/>
</dbReference>
<dbReference type="InterPro" id="IPR004358">
    <property type="entry name" value="Sig_transdc_His_kin-like_C"/>
</dbReference>
<feature type="domain" description="HAMP" evidence="11">
    <location>
        <begin position="85"/>
        <end position="137"/>
    </location>
</feature>
<evidence type="ECO:0000313" key="13">
    <source>
        <dbReference type="EMBL" id="KRU12954.1"/>
    </source>
</evidence>
<evidence type="ECO:0000256" key="4">
    <source>
        <dbReference type="ARBA" id="ARBA00022553"/>
    </source>
</evidence>
<dbReference type="Proteomes" id="UP000030905">
    <property type="component" value="Chromosome"/>
</dbReference>
<evidence type="ECO:0000256" key="1">
    <source>
        <dbReference type="ARBA" id="ARBA00000085"/>
    </source>
</evidence>
<dbReference type="FunFam" id="1.10.287.130:FF:000001">
    <property type="entry name" value="Two-component sensor histidine kinase"/>
    <property type="match status" value="1"/>
</dbReference>
<dbReference type="PRINTS" id="PR00344">
    <property type="entry name" value="BCTRLSENSOR"/>
</dbReference>
<dbReference type="KEGG" id="cpae:CPAST_c09500"/>
<keyword evidence="6 13" id="KW-0418">Kinase</keyword>
<dbReference type="InterPro" id="IPR005467">
    <property type="entry name" value="His_kinase_dom"/>
</dbReference>
<dbReference type="SUPFAM" id="SSF47384">
    <property type="entry name" value="Homodimeric domain of signal transducing histidine kinase"/>
    <property type="match status" value="1"/>
</dbReference>
<dbReference type="InterPro" id="IPR036890">
    <property type="entry name" value="HATPase_C_sf"/>
</dbReference>
<dbReference type="CDD" id="cd00082">
    <property type="entry name" value="HisKA"/>
    <property type="match status" value="1"/>
</dbReference>
<evidence type="ECO:0000256" key="2">
    <source>
        <dbReference type="ARBA" id="ARBA00004370"/>
    </source>
</evidence>
<evidence type="ECO:0000313" key="14">
    <source>
        <dbReference type="Proteomes" id="UP000028042"/>
    </source>
</evidence>